<organism evidence="1 2">
    <name type="scientific">Papaver atlanticum</name>
    <dbReference type="NCBI Taxonomy" id="357466"/>
    <lineage>
        <taxon>Eukaryota</taxon>
        <taxon>Viridiplantae</taxon>
        <taxon>Streptophyta</taxon>
        <taxon>Embryophyta</taxon>
        <taxon>Tracheophyta</taxon>
        <taxon>Spermatophyta</taxon>
        <taxon>Magnoliopsida</taxon>
        <taxon>Ranunculales</taxon>
        <taxon>Papaveraceae</taxon>
        <taxon>Papaveroideae</taxon>
        <taxon>Papaver</taxon>
    </lineage>
</organism>
<evidence type="ECO:0000313" key="2">
    <source>
        <dbReference type="Proteomes" id="UP001202328"/>
    </source>
</evidence>
<dbReference type="EMBL" id="JAJJMB010015988">
    <property type="protein sequence ID" value="KAI3850860.1"/>
    <property type="molecule type" value="Genomic_DNA"/>
</dbReference>
<dbReference type="AlphaFoldDB" id="A0AAD4S1N2"/>
<sequence>MLFYKDKSHEELRWEDYQLGVKSNSPTSSAPIATSNQAVLRGGFQSSTFPKWGSQNIFGFPFYHVSSFVPPRNGKVPFK</sequence>
<proteinExistence type="predicted"/>
<gene>
    <name evidence="1" type="ORF">MKW98_012853</name>
</gene>
<reference evidence="1" key="1">
    <citation type="submission" date="2022-04" db="EMBL/GenBank/DDBJ databases">
        <title>A functionally conserved STORR gene fusion in Papaver species that diverged 16.8 million years ago.</title>
        <authorList>
            <person name="Catania T."/>
        </authorList>
    </citation>
    <scope>NUCLEOTIDE SEQUENCE</scope>
    <source>
        <strain evidence="1">S-188037</strain>
    </source>
</reference>
<dbReference type="Proteomes" id="UP001202328">
    <property type="component" value="Unassembled WGS sequence"/>
</dbReference>
<keyword evidence="2" id="KW-1185">Reference proteome</keyword>
<accession>A0AAD4S1N2</accession>
<protein>
    <submittedName>
        <fullName evidence="1">Uncharacterized protein</fullName>
    </submittedName>
</protein>
<name>A0AAD4S1N2_9MAGN</name>
<dbReference type="Gene3D" id="1.10.10.2360">
    <property type="match status" value="1"/>
</dbReference>
<evidence type="ECO:0000313" key="1">
    <source>
        <dbReference type="EMBL" id="KAI3850860.1"/>
    </source>
</evidence>
<comment type="caution">
    <text evidence="1">The sequence shown here is derived from an EMBL/GenBank/DDBJ whole genome shotgun (WGS) entry which is preliminary data.</text>
</comment>